<feature type="compositionally biased region" description="Pro residues" evidence="1">
    <location>
        <begin position="1"/>
        <end position="11"/>
    </location>
</feature>
<evidence type="ECO:0000313" key="3">
    <source>
        <dbReference type="Proteomes" id="UP001139485"/>
    </source>
</evidence>
<evidence type="ECO:0008006" key="4">
    <source>
        <dbReference type="Google" id="ProtNLM"/>
    </source>
</evidence>
<sequence length="293" mass="30888">MTPPTRTPPPSSSRRPDAPAASPVRLRLSPGADLRRRDRDHLQVGLWPSPAAVVPDHPEVRALLEVLRGGLRPDGLATSRQSAALRCLVEAGLVGPVGEAVPGTLTDQDAGSAPGRRARRTRTGVAVSAPHGPATLAAATTEARRLLEAAGTRLVAEQDADVLLVVGAGEPERDALDPLVADRRPHLLLTALAGRVRVGPFVEPGRSACLRCVDQHRLDEDPQHALLLAQTGAEPEADPVLLGLGTAWAVHDLVAWVDGAACSTWSATLDLGPVPASRRWTRHPECPCTWEGA</sequence>
<gene>
    <name evidence="2" type="ORF">M8330_03240</name>
</gene>
<dbReference type="RefSeq" id="WP_250826168.1">
    <property type="nucleotide sequence ID" value="NZ_JAMOIL010000002.1"/>
</dbReference>
<reference evidence="2" key="1">
    <citation type="submission" date="2022-05" db="EMBL/GenBank/DDBJ databases">
        <authorList>
            <person name="Tuo L."/>
        </authorList>
    </citation>
    <scope>NUCLEOTIDE SEQUENCE</scope>
    <source>
        <strain evidence="2">BSK12Z-4</strain>
    </source>
</reference>
<feature type="region of interest" description="Disordered" evidence="1">
    <location>
        <begin position="1"/>
        <end position="37"/>
    </location>
</feature>
<name>A0A9X2D596_9ACTN</name>
<dbReference type="Gene3D" id="3.40.50.720">
    <property type="entry name" value="NAD(P)-binding Rossmann-like Domain"/>
    <property type="match status" value="1"/>
</dbReference>
<accession>A0A9X2D596</accession>
<feature type="region of interest" description="Disordered" evidence="1">
    <location>
        <begin position="99"/>
        <end position="126"/>
    </location>
</feature>
<dbReference type="Proteomes" id="UP001139485">
    <property type="component" value="Unassembled WGS sequence"/>
</dbReference>
<dbReference type="AlphaFoldDB" id="A0A9X2D596"/>
<organism evidence="2 3">
    <name type="scientific">Nocardioides bruguierae</name>
    <dbReference type="NCBI Taxonomy" id="2945102"/>
    <lineage>
        <taxon>Bacteria</taxon>
        <taxon>Bacillati</taxon>
        <taxon>Actinomycetota</taxon>
        <taxon>Actinomycetes</taxon>
        <taxon>Propionibacteriales</taxon>
        <taxon>Nocardioidaceae</taxon>
        <taxon>Nocardioides</taxon>
    </lineage>
</organism>
<comment type="caution">
    <text evidence="2">The sequence shown here is derived from an EMBL/GenBank/DDBJ whole genome shotgun (WGS) entry which is preliminary data.</text>
</comment>
<dbReference type="EMBL" id="JAMOIL010000002">
    <property type="protein sequence ID" value="MCM0619310.1"/>
    <property type="molecule type" value="Genomic_DNA"/>
</dbReference>
<evidence type="ECO:0000313" key="2">
    <source>
        <dbReference type="EMBL" id="MCM0619310.1"/>
    </source>
</evidence>
<evidence type="ECO:0000256" key="1">
    <source>
        <dbReference type="SAM" id="MobiDB-lite"/>
    </source>
</evidence>
<keyword evidence="3" id="KW-1185">Reference proteome</keyword>
<proteinExistence type="predicted"/>
<protein>
    <recommendedName>
        <fullName evidence="4">Bacteriocin biosynthesis cyclodehydratase domain-containing protein</fullName>
    </recommendedName>
</protein>